<dbReference type="InterPro" id="IPR005299">
    <property type="entry name" value="MeTrfase_7"/>
</dbReference>
<evidence type="ECO:0000256" key="4">
    <source>
        <dbReference type="ARBA" id="ARBA00022842"/>
    </source>
</evidence>
<dbReference type="OrthoDB" id="1523883at2759"/>
<evidence type="ECO:0000313" key="5">
    <source>
        <dbReference type="EMBL" id="OWM76920.1"/>
    </source>
</evidence>
<keyword evidence="4" id="KW-0460">Magnesium</keyword>
<dbReference type="GO" id="GO:0032259">
    <property type="term" value="P:methylation"/>
    <property type="evidence" value="ECO:0007669"/>
    <property type="project" value="UniProtKB-KW"/>
</dbReference>
<dbReference type="PANTHER" id="PTHR31009">
    <property type="entry name" value="S-ADENOSYL-L-METHIONINE:CARBOXYL METHYLTRANSFERASE FAMILY PROTEIN"/>
    <property type="match status" value="1"/>
</dbReference>
<dbReference type="AlphaFoldDB" id="A0A218WX33"/>
<dbReference type="InterPro" id="IPR029063">
    <property type="entry name" value="SAM-dependent_MTases_sf"/>
</dbReference>
<keyword evidence="8" id="KW-1185">Reference proteome</keyword>
<evidence type="ECO:0000256" key="2">
    <source>
        <dbReference type="ARBA" id="ARBA00022679"/>
    </source>
</evidence>
<reference evidence="5" key="2">
    <citation type="submission" date="2017-06" db="EMBL/GenBank/DDBJ databases">
        <title>The pomegranate genome and the genomics of punicalagin biosynthesis.</title>
        <authorList>
            <person name="Xu C."/>
        </authorList>
    </citation>
    <scope>NUCLEOTIDE SEQUENCE [LARGE SCALE GENOMIC DNA]</scope>
    <source>
        <tissue evidence="5">Fresh leaf</tissue>
    </source>
</reference>
<comment type="caution">
    <text evidence="5">The sequence shown here is derived from an EMBL/GenBank/DDBJ whole genome shotgun (WGS) entry which is preliminary data.</text>
</comment>
<dbReference type="Gene3D" id="1.10.1200.270">
    <property type="entry name" value="Methyltransferase, alpha-helical capping domain"/>
    <property type="match status" value="1"/>
</dbReference>
<gene>
    <name evidence="5" type="ORF">CDL15_Pgr021202</name>
    <name evidence="6" type="ORF">CRG98_018205</name>
</gene>
<dbReference type="EMBL" id="MTKT01002941">
    <property type="protein sequence ID" value="OWM76920.1"/>
    <property type="molecule type" value="Genomic_DNA"/>
</dbReference>
<keyword evidence="1" id="KW-0489">Methyltransferase</keyword>
<keyword evidence="2" id="KW-0808">Transferase</keyword>
<reference evidence="6 8" key="3">
    <citation type="submission" date="2017-11" db="EMBL/GenBank/DDBJ databases">
        <title>De-novo sequencing of pomegranate (Punica granatum L.) genome.</title>
        <authorList>
            <person name="Akparov Z."/>
            <person name="Amiraslanov A."/>
            <person name="Hajiyeva S."/>
            <person name="Abbasov M."/>
            <person name="Kaur K."/>
            <person name="Hamwieh A."/>
            <person name="Solovyev V."/>
            <person name="Salamov A."/>
            <person name="Braich B."/>
            <person name="Kosarev P."/>
            <person name="Mahmoud A."/>
            <person name="Hajiyev E."/>
            <person name="Babayeva S."/>
            <person name="Izzatullayeva V."/>
            <person name="Mammadov A."/>
            <person name="Mammadov A."/>
            <person name="Sharifova S."/>
            <person name="Ojaghi J."/>
            <person name="Eynullazada K."/>
            <person name="Bayramov B."/>
            <person name="Abdulazimova A."/>
            <person name="Shahmuradov I."/>
        </authorList>
    </citation>
    <scope>NUCLEOTIDE SEQUENCE [LARGE SCALE GENOMIC DNA]</scope>
    <source>
        <strain evidence="6">AG2017</strain>
        <strain evidence="8">cv. AG2017</strain>
        <tissue evidence="6">Leaf</tissue>
    </source>
</reference>
<accession>A0A218WX33</accession>
<keyword evidence="3" id="KW-0479">Metal-binding</keyword>
<reference evidence="7" key="1">
    <citation type="journal article" date="2017" name="Plant J.">
        <title>The pomegranate (Punica granatum L.) genome and the genomics of punicalagin biosynthesis.</title>
        <authorList>
            <person name="Qin G."/>
            <person name="Xu C."/>
            <person name="Ming R."/>
            <person name="Tang H."/>
            <person name="Guyot R."/>
            <person name="Kramer E.M."/>
            <person name="Hu Y."/>
            <person name="Yi X."/>
            <person name="Qi Y."/>
            <person name="Xu X."/>
            <person name="Gao Z."/>
            <person name="Pan H."/>
            <person name="Jian J."/>
            <person name="Tian Y."/>
            <person name="Yue Z."/>
            <person name="Xu Y."/>
        </authorList>
    </citation>
    <scope>NUCLEOTIDE SEQUENCE [LARGE SCALE GENOMIC DNA]</scope>
    <source>
        <strain evidence="7">cv. Dabenzi</strain>
    </source>
</reference>
<proteinExistence type="predicted"/>
<evidence type="ECO:0000313" key="6">
    <source>
        <dbReference type="EMBL" id="PKI61397.1"/>
    </source>
</evidence>
<evidence type="ECO:0000256" key="3">
    <source>
        <dbReference type="ARBA" id="ARBA00022723"/>
    </source>
</evidence>
<protein>
    <submittedName>
        <fullName evidence="5">Uncharacterized protein</fullName>
    </submittedName>
</protein>
<dbReference type="GO" id="GO:0008168">
    <property type="term" value="F:methyltransferase activity"/>
    <property type="evidence" value="ECO:0007669"/>
    <property type="project" value="UniProtKB-KW"/>
</dbReference>
<evidence type="ECO:0000256" key="1">
    <source>
        <dbReference type="ARBA" id="ARBA00022603"/>
    </source>
</evidence>
<dbReference type="Pfam" id="PF03492">
    <property type="entry name" value="Methyltransf_7"/>
    <property type="match status" value="1"/>
</dbReference>
<sequence length="350" mass="38770">MAESYPMNGGDGAYSYSNNSHFQKTTADVLKTMIDEAIAHNLDNLDVSSPSTIGLADLGCSVGPNTFFAMQNAIETIQTLNIIPENTEFQVFFNDHSSNDFNKLFATLPPKRTYFAAGVPGSFHRRLFPKSSIHFVYSSFALQWLSRVPQELLEKGSAAWNKGRVHCTGAHEEVRGAYEAQYAKDMEVFFKARAEEVVGGGVMVLIMPAKADKVPYSSVPICVMYELLGQSLMDMANEGTISEDQVDSFNLPLYPTSPSEISKFIEENGCFCIEKMELMSTQHRFEGPINGADVVRHLRAGLEGLISKHFGGEIIDKLFSRLEEKSEDLSHLQGSSFTGGSLMFLVLKRK</sequence>
<dbReference type="EMBL" id="PGOL01001042">
    <property type="protein sequence ID" value="PKI61397.1"/>
    <property type="molecule type" value="Genomic_DNA"/>
</dbReference>
<dbReference type="GeneID" id="116199112"/>
<evidence type="ECO:0000313" key="7">
    <source>
        <dbReference type="Proteomes" id="UP000197138"/>
    </source>
</evidence>
<dbReference type="Proteomes" id="UP000233551">
    <property type="component" value="Unassembled WGS sequence"/>
</dbReference>
<organism evidence="5 7">
    <name type="scientific">Punica granatum</name>
    <name type="common">Pomegranate</name>
    <dbReference type="NCBI Taxonomy" id="22663"/>
    <lineage>
        <taxon>Eukaryota</taxon>
        <taxon>Viridiplantae</taxon>
        <taxon>Streptophyta</taxon>
        <taxon>Embryophyta</taxon>
        <taxon>Tracheophyta</taxon>
        <taxon>Spermatophyta</taxon>
        <taxon>Magnoliopsida</taxon>
        <taxon>eudicotyledons</taxon>
        <taxon>Gunneridae</taxon>
        <taxon>Pentapetalae</taxon>
        <taxon>rosids</taxon>
        <taxon>malvids</taxon>
        <taxon>Myrtales</taxon>
        <taxon>Lythraceae</taxon>
        <taxon>Punica</taxon>
    </lineage>
</organism>
<dbReference type="Gene3D" id="3.40.50.150">
    <property type="entry name" value="Vaccinia Virus protein VP39"/>
    <property type="match status" value="1"/>
</dbReference>
<name>A0A218WX33_PUNGR</name>
<dbReference type="Proteomes" id="UP000197138">
    <property type="component" value="Unassembled WGS sequence"/>
</dbReference>
<dbReference type="SUPFAM" id="SSF53335">
    <property type="entry name" value="S-adenosyl-L-methionine-dependent methyltransferases"/>
    <property type="match status" value="1"/>
</dbReference>
<dbReference type="GO" id="GO:0046872">
    <property type="term" value="F:metal ion binding"/>
    <property type="evidence" value="ECO:0007669"/>
    <property type="project" value="UniProtKB-KW"/>
</dbReference>
<evidence type="ECO:0000313" key="8">
    <source>
        <dbReference type="Proteomes" id="UP000233551"/>
    </source>
</evidence>
<dbReference type="InterPro" id="IPR042086">
    <property type="entry name" value="MeTrfase_capping"/>
</dbReference>